<dbReference type="Proteomes" id="UP000518315">
    <property type="component" value="Unassembled WGS sequence"/>
</dbReference>
<dbReference type="AlphaFoldDB" id="A0A7W5BNT8"/>
<proteinExistence type="predicted"/>
<reference evidence="1 2" key="1">
    <citation type="submission" date="2020-08" db="EMBL/GenBank/DDBJ databases">
        <title>Genomic Encyclopedia of Type Strains, Phase III (KMG-III): the genomes of soil and plant-associated and newly described type strains.</title>
        <authorList>
            <person name="Whitman W."/>
        </authorList>
    </citation>
    <scope>NUCLEOTIDE SEQUENCE [LARGE SCALE GENOMIC DNA]</scope>
    <source>
        <strain evidence="1 2">CECT 4113</strain>
    </source>
</reference>
<name>A0A7W5BNT8_9HYPH</name>
<gene>
    <name evidence="1" type="ORF">FHS26_003837</name>
</gene>
<dbReference type="EMBL" id="JACHXH010000013">
    <property type="protein sequence ID" value="MBB3136089.1"/>
    <property type="molecule type" value="Genomic_DNA"/>
</dbReference>
<comment type="caution">
    <text evidence="1">The sequence shown here is derived from an EMBL/GenBank/DDBJ whole genome shotgun (WGS) entry which is preliminary data.</text>
</comment>
<sequence length="79" mass="8634">MSEGKPQSKPFDAGHSPLHPSFLCLSQESSAPKSLGAGDFLAWVRVIHGADAPWLDSCDKHRNEGVWGSHRTTSKAWHP</sequence>
<evidence type="ECO:0000313" key="2">
    <source>
        <dbReference type="Proteomes" id="UP000518315"/>
    </source>
</evidence>
<evidence type="ECO:0000313" key="1">
    <source>
        <dbReference type="EMBL" id="MBB3136089.1"/>
    </source>
</evidence>
<protein>
    <submittedName>
        <fullName evidence="1">Uncharacterized protein</fullName>
    </submittedName>
</protein>
<keyword evidence="2" id="KW-1185">Reference proteome</keyword>
<accession>A0A7W5BNT8</accession>
<organism evidence="1 2">
    <name type="scientific">Rhizobium pisi</name>
    <dbReference type="NCBI Taxonomy" id="574561"/>
    <lineage>
        <taxon>Bacteria</taxon>
        <taxon>Pseudomonadati</taxon>
        <taxon>Pseudomonadota</taxon>
        <taxon>Alphaproteobacteria</taxon>
        <taxon>Hyphomicrobiales</taxon>
        <taxon>Rhizobiaceae</taxon>
        <taxon>Rhizobium/Agrobacterium group</taxon>
        <taxon>Rhizobium</taxon>
    </lineage>
</organism>